<dbReference type="Proteomes" id="UP000003688">
    <property type="component" value="Unassembled WGS sequence"/>
</dbReference>
<dbReference type="STRING" id="320771.Cflav_PD3230"/>
<comment type="caution">
    <text evidence="6">The sequence shown here is derived from an EMBL/GenBank/DDBJ whole genome shotgun (WGS) entry which is preliminary data.</text>
</comment>
<dbReference type="GO" id="GO:0016887">
    <property type="term" value="F:ATP hydrolysis activity"/>
    <property type="evidence" value="ECO:0007669"/>
    <property type="project" value="InterPro"/>
</dbReference>
<dbReference type="RefSeq" id="WP_007415737.1">
    <property type="nucleotide sequence ID" value="NZ_ABOX02000019.1"/>
</dbReference>
<feature type="domain" description="ABC transporter" evidence="5">
    <location>
        <begin position="6"/>
        <end position="241"/>
    </location>
</feature>
<dbReference type="SUPFAM" id="SSF52540">
    <property type="entry name" value="P-loop containing nucleoside triphosphate hydrolases"/>
    <property type="match status" value="1"/>
</dbReference>
<keyword evidence="2" id="KW-0547">Nucleotide-binding</keyword>
<evidence type="ECO:0000256" key="2">
    <source>
        <dbReference type="ARBA" id="ARBA00022741"/>
    </source>
</evidence>
<dbReference type="CDD" id="cd03293">
    <property type="entry name" value="ABC_NrtD_SsuB_transporters"/>
    <property type="match status" value="1"/>
</dbReference>
<dbReference type="InterPro" id="IPR050166">
    <property type="entry name" value="ABC_transporter_ATP-bind"/>
</dbReference>
<sequence>MAELLLEAQHISHRYDLAGSKAMEILRDISLQVREHEVVAMLGPSGCGKSTLLRILIGLLKPTSGEVLYRNKSMQGLNPSAALVFQNFALFPWLSVQQNISMGLENLPLSDAEKRQRVRKVIDKVGLEGFEEAFPRELSGGMKQRVGIARALVVEPEILCMDEPFSALDVMTGETLRNEVVDIYTDKASPVNSILMVTHSISEAVFMATRIVVLGANPGTLRAVLDNFLPYPRDEHHPDFIRLSRRLHAIITQTVMPDEVVTPAAPPTIPGIPNVSLLATIGLLEILENEGEMELFALAKQVDKEFTQMLLFVKAAELLGWVTTPGQNVLLTSEGRKFLAADVNARKQLLNAKLRSIFVFDLVLRMLKNAENHELEEEVVLSELAMLYPHEKPHRVLRTIIAWGRYAELFKYNSTRKVIYPFDQPSSGSETEVPVGADSGMEP</sequence>
<dbReference type="InterPro" id="IPR027417">
    <property type="entry name" value="P-loop_NTPase"/>
</dbReference>
<dbReference type="InterPro" id="IPR018632">
    <property type="entry name" value="AAA-associated_dom_C"/>
</dbReference>
<dbReference type="InterPro" id="IPR003593">
    <property type="entry name" value="AAA+_ATPase"/>
</dbReference>
<dbReference type="GO" id="GO:0005524">
    <property type="term" value="F:ATP binding"/>
    <property type="evidence" value="ECO:0007669"/>
    <property type="project" value="UniProtKB-KW"/>
</dbReference>
<dbReference type="PROSITE" id="PS50893">
    <property type="entry name" value="ABC_TRANSPORTER_2"/>
    <property type="match status" value="1"/>
</dbReference>
<keyword evidence="1" id="KW-0813">Transport</keyword>
<evidence type="ECO:0000256" key="3">
    <source>
        <dbReference type="ARBA" id="ARBA00022840"/>
    </source>
</evidence>
<dbReference type="InterPro" id="IPR017871">
    <property type="entry name" value="ABC_transporter-like_CS"/>
</dbReference>
<feature type="region of interest" description="Disordered" evidence="4">
    <location>
        <begin position="423"/>
        <end position="443"/>
    </location>
</feature>
<evidence type="ECO:0000256" key="1">
    <source>
        <dbReference type="ARBA" id="ARBA00022448"/>
    </source>
</evidence>
<reference evidence="6 7" key="1">
    <citation type="journal article" date="2011" name="J. Bacteriol.">
        <title>Genome sequence of 'Pedosphaera parvula' Ellin514, an aerobic Verrucomicrobial isolate from pasture soil.</title>
        <authorList>
            <person name="Kant R."/>
            <person name="van Passel M.W."/>
            <person name="Sangwan P."/>
            <person name="Palva A."/>
            <person name="Lucas S."/>
            <person name="Copeland A."/>
            <person name="Lapidus A."/>
            <person name="Glavina Del Rio T."/>
            <person name="Dalin E."/>
            <person name="Tice H."/>
            <person name="Bruce D."/>
            <person name="Goodwin L."/>
            <person name="Pitluck S."/>
            <person name="Chertkov O."/>
            <person name="Larimer F.W."/>
            <person name="Land M.L."/>
            <person name="Hauser L."/>
            <person name="Brettin T.S."/>
            <person name="Detter J.C."/>
            <person name="Han S."/>
            <person name="de Vos W.M."/>
            <person name="Janssen P.H."/>
            <person name="Smidt H."/>
        </authorList>
    </citation>
    <scope>NUCLEOTIDE SEQUENCE [LARGE SCALE GENOMIC DNA]</scope>
    <source>
        <strain evidence="6 7">Ellin514</strain>
    </source>
</reference>
<dbReference type="InterPro" id="IPR003439">
    <property type="entry name" value="ABC_transporter-like_ATP-bd"/>
</dbReference>
<keyword evidence="7" id="KW-1185">Reference proteome</keyword>
<protein>
    <submittedName>
        <fullName evidence="6">ABC transporter related-protein</fullName>
    </submittedName>
</protein>
<dbReference type="EMBL" id="ABOX02000019">
    <property type="protein sequence ID" value="EEF60171.1"/>
    <property type="molecule type" value="Genomic_DNA"/>
</dbReference>
<dbReference type="PROSITE" id="PS00211">
    <property type="entry name" value="ABC_TRANSPORTER_1"/>
    <property type="match status" value="1"/>
</dbReference>
<evidence type="ECO:0000259" key="5">
    <source>
        <dbReference type="PROSITE" id="PS50893"/>
    </source>
</evidence>
<evidence type="ECO:0000313" key="7">
    <source>
        <dbReference type="Proteomes" id="UP000003688"/>
    </source>
</evidence>
<organism evidence="6 7">
    <name type="scientific">Pedosphaera parvula (strain Ellin514)</name>
    <dbReference type="NCBI Taxonomy" id="320771"/>
    <lineage>
        <taxon>Bacteria</taxon>
        <taxon>Pseudomonadati</taxon>
        <taxon>Verrucomicrobiota</taxon>
        <taxon>Pedosphaerae</taxon>
        <taxon>Pedosphaerales</taxon>
        <taxon>Pedosphaeraceae</taxon>
        <taxon>Pedosphaera</taxon>
    </lineage>
</organism>
<dbReference type="PANTHER" id="PTHR42788">
    <property type="entry name" value="TAURINE IMPORT ATP-BINDING PROTEIN-RELATED"/>
    <property type="match status" value="1"/>
</dbReference>
<accession>B9XIU4</accession>
<dbReference type="AlphaFoldDB" id="B9XIU4"/>
<dbReference type="Pfam" id="PF00005">
    <property type="entry name" value="ABC_tran"/>
    <property type="match status" value="1"/>
</dbReference>
<dbReference type="Pfam" id="PF09821">
    <property type="entry name" value="AAA_assoc_C"/>
    <property type="match status" value="1"/>
</dbReference>
<keyword evidence="3" id="KW-0067">ATP-binding</keyword>
<evidence type="ECO:0000256" key="4">
    <source>
        <dbReference type="SAM" id="MobiDB-lite"/>
    </source>
</evidence>
<dbReference type="SMART" id="SM00382">
    <property type="entry name" value="AAA"/>
    <property type="match status" value="1"/>
</dbReference>
<proteinExistence type="predicted"/>
<gene>
    <name evidence="6" type="ORF">Cflav_PD3230</name>
</gene>
<evidence type="ECO:0000313" key="6">
    <source>
        <dbReference type="EMBL" id="EEF60171.1"/>
    </source>
</evidence>
<dbReference type="Gene3D" id="3.40.50.300">
    <property type="entry name" value="P-loop containing nucleotide triphosphate hydrolases"/>
    <property type="match status" value="1"/>
</dbReference>
<name>B9XIU4_PEDPL</name>
<dbReference type="OrthoDB" id="9802264at2"/>
<dbReference type="PANTHER" id="PTHR42788:SF13">
    <property type="entry name" value="ALIPHATIC SULFONATES IMPORT ATP-BINDING PROTEIN SSUB"/>
    <property type="match status" value="1"/>
</dbReference>